<dbReference type="AlphaFoldDB" id="A0A9J6DV52"/>
<dbReference type="EMBL" id="JABSTU010000007">
    <property type="protein sequence ID" value="KAH8025809.1"/>
    <property type="molecule type" value="Genomic_DNA"/>
</dbReference>
<feature type="region of interest" description="Disordered" evidence="1">
    <location>
        <begin position="117"/>
        <end position="140"/>
    </location>
</feature>
<feature type="region of interest" description="Disordered" evidence="1">
    <location>
        <begin position="450"/>
        <end position="544"/>
    </location>
</feature>
<gene>
    <name evidence="2" type="ORF">HPB51_012131</name>
</gene>
<evidence type="ECO:0000313" key="2">
    <source>
        <dbReference type="EMBL" id="KAH8025809.1"/>
    </source>
</evidence>
<feature type="region of interest" description="Disordered" evidence="1">
    <location>
        <begin position="419"/>
        <end position="438"/>
    </location>
</feature>
<comment type="caution">
    <text evidence="2">The sequence shown here is derived from an EMBL/GenBank/DDBJ whole genome shotgun (WGS) entry which is preliminary data.</text>
</comment>
<sequence>MSSFGSKAGFGSSSLSSNSFSNFAKGGFGMSSLQNKQESAGIKSVKGSSALKGGSLQGSMISEESSQIKGIKGGLRGQSAKGIVKGALMGDSKQSQQSFGLGSIKTGQALFAKGSTKGGSLSSVLQSQQSRQVKGVKGSGGITGTFGSQFGMKGFSKSDFAQSQKQSRFGGIKGTDGLKGSLKGRFPERESFGGFQGGRLSAGTKGFKGGSSSSMLEQQTSQKSRRLLNDGAFGLNGGDFQQSSQPKGSLKGAAVGFRRHTSSFGSASSETRKTQLSSIERFGHHAQHSRFSSVGSSGILRSVHFQEPSGQLRRQSQQSFSSHRWVSGHGGFSASKHSSNSQRRHSGLPFGGQQQQQWSNKGAAFQQQGKNNLLQQSQKQRSQSVKSIGSLQRGSNELTGNQLGGQGQMVLRQSVGLSGFSTSSKGQQQRVGQSSQSAFLSGIRKGNVATQQAVDQKSLSASSFNQKRAGLGNEQILESGLGKGSSSDTNSYRKSQRLMQSNQAAMKRSFALGSVSSDSQQKSVKGLLQQQQQQQQLVQQQRRS</sequence>
<organism evidence="2 3">
    <name type="scientific">Rhipicephalus microplus</name>
    <name type="common">Cattle tick</name>
    <name type="synonym">Boophilus microplus</name>
    <dbReference type="NCBI Taxonomy" id="6941"/>
    <lineage>
        <taxon>Eukaryota</taxon>
        <taxon>Metazoa</taxon>
        <taxon>Ecdysozoa</taxon>
        <taxon>Arthropoda</taxon>
        <taxon>Chelicerata</taxon>
        <taxon>Arachnida</taxon>
        <taxon>Acari</taxon>
        <taxon>Parasitiformes</taxon>
        <taxon>Ixodida</taxon>
        <taxon>Ixodoidea</taxon>
        <taxon>Ixodidae</taxon>
        <taxon>Rhipicephalinae</taxon>
        <taxon>Rhipicephalus</taxon>
        <taxon>Boophilus</taxon>
    </lineage>
</organism>
<protein>
    <submittedName>
        <fullName evidence="2">Uncharacterized protein</fullName>
    </submittedName>
</protein>
<evidence type="ECO:0000256" key="1">
    <source>
        <dbReference type="SAM" id="MobiDB-lite"/>
    </source>
</evidence>
<reference evidence="2" key="2">
    <citation type="submission" date="2021-09" db="EMBL/GenBank/DDBJ databases">
        <authorList>
            <person name="Jia N."/>
            <person name="Wang J."/>
            <person name="Shi W."/>
            <person name="Du L."/>
            <person name="Sun Y."/>
            <person name="Zhan W."/>
            <person name="Jiang J."/>
            <person name="Wang Q."/>
            <person name="Zhang B."/>
            <person name="Ji P."/>
            <person name="Sakyi L.B."/>
            <person name="Cui X."/>
            <person name="Yuan T."/>
            <person name="Jiang B."/>
            <person name="Yang W."/>
            <person name="Lam T.T.-Y."/>
            <person name="Chang Q."/>
            <person name="Ding S."/>
            <person name="Wang X."/>
            <person name="Zhu J."/>
            <person name="Ruan X."/>
            <person name="Zhao L."/>
            <person name="Wei J."/>
            <person name="Que T."/>
            <person name="Du C."/>
            <person name="Cheng J."/>
            <person name="Dai P."/>
            <person name="Han X."/>
            <person name="Huang E."/>
            <person name="Gao Y."/>
            <person name="Liu J."/>
            <person name="Shao H."/>
            <person name="Ye R."/>
            <person name="Li L."/>
            <person name="Wei W."/>
            <person name="Wang X."/>
            <person name="Wang C."/>
            <person name="Huo Q."/>
            <person name="Li W."/>
            <person name="Guo W."/>
            <person name="Chen H."/>
            <person name="Chen S."/>
            <person name="Zhou L."/>
            <person name="Zhou L."/>
            <person name="Ni X."/>
            <person name="Tian J."/>
            <person name="Zhou Y."/>
            <person name="Sheng Y."/>
            <person name="Liu T."/>
            <person name="Pan Y."/>
            <person name="Xia L."/>
            <person name="Li J."/>
            <person name="Zhao F."/>
            <person name="Cao W."/>
        </authorList>
    </citation>
    <scope>NUCLEOTIDE SEQUENCE</scope>
    <source>
        <strain evidence="2">Rmic-2018</strain>
        <tissue evidence="2">Larvae</tissue>
    </source>
</reference>
<keyword evidence="3" id="KW-1185">Reference proteome</keyword>
<feature type="compositionally biased region" description="Low complexity" evidence="1">
    <location>
        <begin position="120"/>
        <end position="133"/>
    </location>
</feature>
<name>A0A9J6DV52_RHIMP</name>
<dbReference type="OrthoDB" id="6511482at2759"/>
<dbReference type="OMA" id="FSSHRWV"/>
<accession>A0A9J6DV52</accession>
<dbReference type="VEuPathDB" id="VectorBase:LOC119169453"/>
<reference evidence="2" key="1">
    <citation type="journal article" date="2020" name="Cell">
        <title>Large-Scale Comparative Analyses of Tick Genomes Elucidate Their Genetic Diversity and Vector Capacities.</title>
        <authorList>
            <consortium name="Tick Genome and Microbiome Consortium (TIGMIC)"/>
            <person name="Jia N."/>
            <person name="Wang J."/>
            <person name="Shi W."/>
            <person name="Du L."/>
            <person name="Sun Y."/>
            <person name="Zhan W."/>
            <person name="Jiang J.F."/>
            <person name="Wang Q."/>
            <person name="Zhang B."/>
            <person name="Ji P."/>
            <person name="Bell-Sakyi L."/>
            <person name="Cui X.M."/>
            <person name="Yuan T.T."/>
            <person name="Jiang B.G."/>
            <person name="Yang W.F."/>
            <person name="Lam T.T."/>
            <person name="Chang Q.C."/>
            <person name="Ding S.J."/>
            <person name="Wang X.J."/>
            <person name="Zhu J.G."/>
            <person name="Ruan X.D."/>
            <person name="Zhao L."/>
            <person name="Wei J.T."/>
            <person name="Ye R.Z."/>
            <person name="Que T.C."/>
            <person name="Du C.H."/>
            <person name="Zhou Y.H."/>
            <person name="Cheng J.X."/>
            <person name="Dai P.F."/>
            <person name="Guo W.B."/>
            <person name="Han X.H."/>
            <person name="Huang E.J."/>
            <person name="Li L.F."/>
            <person name="Wei W."/>
            <person name="Gao Y.C."/>
            <person name="Liu J.Z."/>
            <person name="Shao H.Z."/>
            <person name="Wang X."/>
            <person name="Wang C.C."/>
            <person name="Yang T.C."/>
            <person name="Huo Q.B."/>
            <person name="Li W."/>
            <person name="Chen H.Y."/>
            <person name="Chen S.E."/>
            <person name="Zhou L.G."/>
            <person name="Ni X.B."/>
            <person name="Tian J.H."/>
            <person name="Sheng Y."/>
            <person name="Liu T."/>
            <person name="Pan Y.S."/>
            <person name="Xia L.Y."/>
            <person name="Li J."/>
            <person name="Zhao F."/>
            <person name="Cao W.C."/>
        </authorList>
    </citation>
    <scope>NUCLEOTIDE SEQUENCE</scope>
    <source>
        <strain evidence="2">Rmic-2018</strain>
    </source>
</reference>
<feature type="region of interest" description="Disordered" evidence="1">
    <location>
        <begin position="39"/>
        <end position="74"/>
    </location>
</feature>
<feature type="compositionally biased region" description="Polar residues" evidence="1">
    <location>
        <begin position="384"/>
        <end position="401"/>
    </location>
</feature>
<feature type="compositionally biased region" description="Low complexity" evidence="1">
    <location>
        <begin position="423"/>
        <end position="437"/>
    </location>
</feature>
<feature type="compositionally biased region" description="Polar residues" evidence="1">
    <location>
        <begin position="262"/>
        <end position="278"/>
    </location>
</feature>
<evidence type="ECO:0000313" key="3">
    <source>
        <dbReference type="Proteomes" id="UP000821866"/>
    </source>
</evidence>
<feature type="compositionally biased region" description="Polar residues" evidence="1">
    <location>
        <begin position="57"/>
        <end position="68"/>
    </location>
</feature>
<feature type="region of interest" description="Disordered" evidence="1">
    <location>
        <begin position="164"/>
        <end position="404"/>
    </location>
</feature>
<feature type="compositionally biased region" description="Low complexity" evidence="1">
    <location>
        <begin position="366"/>
        <end position="383"/>
    </location>
</feature>
<dbReference type="Proteomes" id="UP000821866">
    <property type="component" value="Unassembled WGS sequence"/>
</dbReference>
<proteinExistence type="predicted"/>
<feature type="compositionally biased region" description="Low complexity" evidence="1">
    <location>
        <begin position="201"/>
        <end position="214"/>
    </location>
</feature>
<feature type="compositionally biased region" description="Low complexity" evidence="1">
    <location>
        <begin position="309"/>
        <end position="324"/>
    </location>
</feature>
<feature type="compositionally biased region" description="Low complexity" evidence="1">
    <location>
        <begin position="513"/>
        <end position="544"/>
    </location>
</feature>
<feature type="compositionally biased region" description="Polar residues" evidence="1">
    <location>
        <begin position="484"/>
        <end position="504"/>
    </location>
</feature>
<feature type="compositionally biased region" description="Polar residues" evidence="1">
    <location>
        <begin position="450"/>
        <end position="466"/>
    </location>
</feature>